<accession>A0ACC0H3I6</accession>
<dbReference type="Proteomes" id="UP001060215">
    <property type="component" value="Chromosome 7"/>
</dbReference>
<keyword evidence="2" id="KW-1185">Reference proteome</keyword>
<protein>
    <submittedName>
        <fullName evidence="1">Glycosyltransferase</fullName>
    </submittedName>
</protein>
<evidence type="ECO:0000313" key="1">
    <source>
        <dbReference type="EMBL" id="KAI8007302.1"/>
    </source>
</evidence>
<proteinExistence type="predicted"/>
<name>A0ACC0H3I6_9ERIC</name>
<sequence length="237" mass="27553">MKSNHTDPDYVPQGPIYGATHNILRTTPIQQLYQSSLQCQHFRRIQSIQRRSPSRNPSPNRRNHGSPRRPLSFPPPNPSLLRRPPPWPHSTPPLKSLEEKDRDIQIYDNLPDGVSYELMLKNSRFCLCPSGYEVASPRVVKAIYAECVPVLISDGYVPPFKHVLNWKAFSISLAVKDIPNIKKIPMGISQNQYLRLHRRVKQVQRHFVINGPPKRFDIFHMVIHSVWLWRLNVHIQD</sequence>
<comment type="caution">
    <text evidence="1">The sequence shown here is derived from an EMBL/GenBank/DDBJ whole genome shotgun (WGS) entry which is preliminary data.</text>
</comment>
<organism evidence="1 2">
    <name type="scientific">Camellia lanceoleosa</name>
    <dbReference type="NCBI Taxonomy" id="1840588"/>
    <lineage>
        <taxon>Eukaryota</taxon>
        <taxon>Viridiplantae</taxon>
        <taxon>Streptophyta</taxon>
        <taxon>Embryophyta</taxon>
        <taxon>Tracheophyta</taxon>
        <taxon>Spermatophyta</taxon>
        <taxon>Magnoliopsida</taxon>
        <taxon>eudicotyledons</taxon>
        <taxon>Gunneridae</taxon>
        <taxon>Pentapetalae</taxon>
        <taxon>asterids</taxon>
        <taxon>Ericales</taxon>
        <taxon>Theaceae</taxon>
        <taxon>Camellia</taxon>
    </lineage>
</organism>
<gene>
    <name evidence="1" type="ORF">LOK49_LG07G02815</name>
</gene>
<dbReference type="EMBL" id="CM045764">
    <property type="protein sequence ID" value="KAI8007302.1"/>
    <property type="molecule type" value="Genomic_DNA"/>
</dbReference>
<evidence type="ECO:0000313" key="2">
    <source>
        <dbReference type="Proteomes" id="UP001060215"/>
    </source>
</evidence>
<reference evidence="1 2" key="1">
    <citation type="journal article" date="2022" name="Plant J.">
        <title>Chromosome-level genome of Camellia lanceoleosa provides a valuable resource for understanding genome evolution and self-incompatibility.</title>
        <authorList>
            <person name="Gong W."/>
            <person name="Xiao S."/>
            <person name="Wang L."/>
            <person name="Liao Z."/>
            <person name="Chang Y."/>
            <person name="Mo W."/>
            <person name="Hu G."/>
            <person name="Li W."/>
            <person name="Zhao G."/>
            <person name="Zhu H."/>
            <person name="Hu X."/>
            <person name="Ji K."/>
            <person name="Xiang X."/>
            <person name="Song Q."/>
            <person name="Yuan D."/>
            <person name="Jin S."/>
            <person name="Zhang L."/>
        </authorList>
    </citation>
    <scope>NUCLEOTIDE SEQUENCE [LARGE SCALE GENOMIC DNA]</scope>
    <source>
        <strain evidence="1">SQ_2022a</strain>
    </source>
</reference>